<dbReference type="NCBIfam" id="TIGR01451">
    <property type="entry name" value="B_ant_repeat"/>
    <property type="match status" value="1"/>
</dbReference>
<evidence type="ECO:0000256" key="1">
    <source>
        <dbReference type="SAM" id="SignalP"/>
    </source>
</evidence>
<reference evidence="3 4" key="1">
    <citation type="submission" date="2019-02" db="EMBL/GenBank/DDBJ databases">
        <title>Deep-cultivation of Planctomycetes and their phenomic and genomic characterization uncovers novel biology.</title>
        <authorList>
            <person name="Wiegand S."/>
            <person name="Jogler M."/>
            <person name="Boedeker C."/>
            <person name="Pinto D."/>
            <person name="Vollmers J."/>
            <person name="Rivas-Marin E."/>
            <person name="Kohn T."/>
            <person name="Peeters S.H."/>
            <person name="Heuer A."/>
            <person name="Rast P."/>
            <person name="Oberbeckmann S."/>
            <person name="Bunk B."/>
            <person name="Jeske O."/>
            <person name="Meyerdierks A."/>
            <person name="Storesund J.E."/>
            <person name="Kallscheuer N."/>
            <person name="Luecker S."/>
            <person name="Lage O.M."/>
            <person name="Pohl T."/>
            <person name="Merkel B.J."/>
            <person name="Hornburger P."/>
            <person name="Mueller R.-W."/>
            <person name="Bruemmer F."/>
            <person name="Labrenz M."/>
            <person name="Spormann A.M."/>
            <person name="Op den Camp H."/>
            <person name="Overmann J."/>
            <person name="Amann R."/>
            <person name="Jetten M.S.M."/>
            <person name="Mascher T."/>
            <person name="Medema M.H."/>
            <person name="Devos D.P."/>
            <person name="Kaster A.-K."/>
            <person name="Ovreas L."/>
            <person name="Rohde M."/>
            <person name="Galperin M.Y."/>
            <person name="Jogler C."/>
        </authorList>
    </citation>
    <scope>NUCLEOTIDE SEQUENCE [LARGE SCALE GENOMIC DNA]</scope>
    <source>
        <strain evidence="3 4">CA12</strain>
    </source>
</reference>
<dbReference type="AlphaFoldDB" id="A0A517P9Z5"/>
<accession>A0A517P9Z5</accession>
<evidence type="ECO:0000259" key="2">
    <source>
        <dbReference type="Pfam" id="PF01345"/>
    </source>
</evidence>
<dbReference type="RefSeq" id="WP_145359053.1">
    <property type="nucleotide sequence ID" value="NZ_CP036265.1"/>
</dbReference>
<dbReference type="Pfam" id="PF01345">
    <property type="entry name" value="DUF11"/>
    <property type="match status" value="1"/>
</dbReference>
<name>A0A517P9Z5_9PLAN</name>
<organism evidence="3 4">
    <name type="scientific">Alienimonas californiensis</name>
    <dbReference type="NCBI Taxonomy" id="2527989"/>
    <lineage>
        <taxon>Bacteria</taxon>
        <taxon>Pseudomonadati</taxon>
        <taxon>Planctomycetota</taxon>
        <taxon>Planctomycetia</taxon>
        <taxon>Planctomycetales</taxon>
        <taxon>Planctomycetaceae</taxon>
        <taxon>Alienimonas</taxon>
    </lineage>
</organism>
<dbReference type="InterPro" id="IPR001434">
    <property type="entry name" value="OmcB-like_DUF11"/>
</dbReference>
<gene>
    <name evidence="3" type="ORF">CA12_22870</name>
</gene>
<dbReference type="OrthoDB" id="252486at2"/>
<evidence type="ECO:0000313" key="4">
    <source>
        <dbReference type="Proteomes" id="UP000318741"/>
    </source>
</evidence>
<feature type="chain" id="PRO_5021705909" description="DUF11 domain-containing protein" evidence="1">
    <location>
        <begin position="25"/>
        <end position="667"/>
    </location>
</feature>
<dbReference type="Gene3D" id="2.60.40.740">
    <property type="match status" value="1"/>
</dbReference>
<protein>
    <recommendedName>
        <fullName evidence="2">DUF11 domain-containing protein</fullName>
    </recommendedName>
</protein>
<dbReference type="PROSITE" id="PS51257">
    <property type="entry name" value="PROKAR_LIPOPROTEIN"/>
    <property type="match status" value="1"/>
</dbReference>
<dbReference type="Proteomes" id="UP000318741">
    <property type="component" value="Chromosome"/>
</dbReference>
<feature type="signal peptide" evidence="1">
    <location>
        <begin position="1"/>
        <end position="24"/>
    </location>
</feature>
<feature type="domain" description="DUF11" evidence="2">
    <location>
        <begin position="574"/>
        <end position="665"/>
    </location>
</feature>
<sequence length="667" mass="69704" precursor="true">MPRPSLSELRAAALLTLAAACTLADGVCGGSSAAFAQGLRRPQAGTPLPPLADTPAGALGARAVLLDPARRGFMTVNVSAAGGGAVEIYGEPFAPPIPVGGDPAAPEGPAGGSLVRLCVGRTYRMRITDIPGLPPETTLFPSIELVDRLHPPDGLASAFPLPVSITPEEAAQAAAGALITKVIYLEDPDLAPTTWFRGPLRRTDLPPNADPLAEGGARGRVIAVVRLGGRTPDLRTPERAFYGTGGPVLPAAPADVNLPPLPPVTDAVTQVSAVEPAKSITEIVGPGIPCPEGRATLDLGSSADCPVDACPVDACPAPALCPPPRFAPPVHCPPGGVRYGALPPVGGAVLDWRVPGPYCPPEVRPKDEYLCDGGDRLRPAGTTDYLGGLGGLDPEDAVVRFRGSDGELHVCPTNRVCIYAPRFAEVRTLFGVVADTRYFGPADLARTARSNVDVIDVPTGLVRQDVRPDAARVRSRASGLAVDSPWSALSDVLRSQQNVRYTEVLRVVTNEQANLRTGVTAAELAQREDAAAVWTRADNPVTFFVGAATTTAIGVNRPQVIVGVEDKRKPGLLCVHKYADKAFAATGDIVTFTITVENRGQKPLSEIVILDNLTPRLEYVEGSAEATLAGEIQVTPNGEGSGIVRFVLTEDLEGGEKGQLTFQTRVR</sequence>
<proteinExistence type="predicted"/>
<evidence type="ECO:0000313" key="3">
    <source>
        <dbReference type="EMBL" id="QDT16188.1"/>
    </source>
</evidence>
<keyword evidence="1" id="KW-0732">Signal</keyword>
<dbReference type="EMBL" id="CP036265">
    <property type="protein sequence ID" value="QDT16188.1"/>
    <property type="molecule type" value="Genomic_DNA"/>
</dbReference>
<keyword evidence="4" id="KW-1185">Reference proteome</keyword>
<dbReference type="InterPro" id="IPR047589">
    <property type="entry name" value="DUF11_rpt"/>
</dbReference>
<dbReference type="KEGG" id="acaf:CA12_22870"/>